<feature type="non-terminal residue" evidence="1">
    <location>
        <position position="60"/>
    </location>
</feature>
<gene>
    <name evidence="1" type="ORF">D0809_26260</name>
</gene>
<dbReference type="AlphaFoldDB" id="A0A4Y7U4Y5"/>
<evidence type="ECO:0000313" key="1">
    <source>
        <dbReference type="EMBL" id="TEB41294.1"/>
    </source>
</evidence>
<reference evidence="1 2" key="1">
    <citation type="journal article" date="2018" name="Syst. Appl. Microbiol.">
        <title>Flavobacterium circumlabens sp. nov. and Flavobacterium cupreum sp. nov., two psychrotrophic species isolated from Antarctic environmental samples.</title>
        <authorList>
            <person name="Kralova S."/>
            <person name="Busse H.J."/>
            <person name="Svec P."/>
            <person name="Maslanova I."/>
            <person name="Stankova E."/>
            <person name="Bartak M."/>
            <person name="Sedlacek I."/>
        </authorList>
    </citation>
    <scope>NUCLEOTIDE SEQUENCE [LARGE SCALE GENOMIC DNA]</scope>
    <source>
        <strain evidence="1 2">CCM 8828</strain>
    </source>
</reference>
<dbReference type="EMBL" id="QWDN01000365">
    <property type="protein sequence ID" value="TEB41294.1"/>
    <property type="molecule type" value="Genomic_DNA"/>
</dbReference>
<organism evidence="1 2">
    <name type="scientific">Flavobacterium circumlabens</name>
    <dbReference type="NCBI Taxonomy" id="2133765"/>
    <lineage>
        <taxon>Bacteria</taxon>
        <taxon>Pseudomonadati</taxon>
        <taxon>Bacteroidota</taxon>
        <taxon>Flavobacteriia</taxon>
        <taxon>Flavobacteriales</taxon>
        <taxon>Flavobacteriaceae</taxon>
        <taxon>Flavobacterium</taxon>
    </lineage>
</organism>
<protein>
    <submittedName>
        <fullName evidence="1">Uncharacterized protein</fullName>
    </submittedName>
</protein>
<accession>A0A4Y7U4Y5</accession>
<evidence type="ECO:0000313" key="2">
    <source>
        <dbReference type="Proteomes" id="UP000298340"/>
    </source>
</evidence>
<comment type="caution">
    <text evidence="1">The sequence shown here is derived from an EMBL/GenBank/DDBJ whole genome shotgun (WGS) entry which is preliminary data.</text>
</comment>
<name>A0A4Y7U4Y5_9FLAO</name>
<dbReference type="RefSeq" id="WP_134092384.1">
    <property type="nucleotide sequence ID" value="NZ_QWDN01000365.1"/>
</dbReference>
<dbReference type="Proteomes" id="UP000298340">
    <property type="component" value="Unassembled WGS sequence"/>
</dbReference>
<proteinExistence type="predicted"/>
<sequence length="60" mass="6644">MGSINTPIQIEIKTVNPFEIKAKTKALTDLSKLDNDVLSKLAELSKNAKAIEQLKTNFPM</sequence>